<sequence>MANTESFRQDKTSFSHLDGEGRPRMVDVSGKPETLRTALAEGWVILDRAVCEQLAADGYSKKGDVLKIAETAGIMAVKKTPELIPLCHGIRIERAEVKCVFLEETGRIRITCTVAARDVTGVEMEALTGVSVAALTVYDMCKGISKNMIIEGIRLVKKTGGKSGTYIAEGMNGNADS</sequence>
<accession>A0A4V3HFW0</accession>
<dbReference type="Gene3D" id="3.30.70.640">
    <property type="entry name" value="Molybdopterin cofactor biosynthesis C (MoaC) domain"/>
    <property type="match status" value="1"/>
</dbReference>
<feature type="binding site" evidence="6">
    <location>
        <begin position="86"/>
        <end position="88"/>
    </location>
    <ligand>
        <name>substrate</name>
    </ligand>
</feature>
<evidence type="ECO:0000256" key="6">
    <source>
        <dbReference type="HAMAP-Rule" id="MF_01224"/>
    </source>
</evidence>
<comment type="pathway">
    <text evidence="2 6">Cofactor biosynthesis; molybdopterin biosynthesis.</text>
</comment>
<feature type="domain" description="Molybdopterin cofactor biosynthesis C (MoaC)" evidence="8">
    <location>
        <begin position="25"/>
        <end position="161"/>
    </location>
</feature>
<keyword evidence="4 6" id="KW-0501">Molybdenum cofactor biosynthesis</keyword>
<protein>
    <recommendedName>
        <fullName evidence="3 6">Cyclic pyranopterin monophosphate synthase</fullName>
        <ecNumber evidence="3 6">4.6.1.17</ecNumber>
    </recommendedName>
    <alternativeName>
        <fullName evidence="6">Molybdenum cofactor biosynthesis protein C</fullName>
    </alternativeName>
</protein>
<organism evidence="9 10">
    <name type="scientific">Aminivibrio pyruvatiphilus</name>
    <dbReference type="NCBI Taxonomy" id="1005740"/>
    <lineage>
        <taxon>Bacteria</taxon>
        <taxon>Thermotogati</taxon>
        <taxon>Synergistota</taxon>
        <taxon>Synergistia</taxon>
        <taxon>Synergistales</taxon>
        <taxon>Aminobacteriaceae</taxon>
        <taxon>Aminivibrio</taxon>
    </lineage>
</organism>
<dbReference type="AlphaFoldDB" id="A0A4V3HFW0"/>
<dbReference type="InterPro" id="IPR036522">
    <property type="entry name" value="MoaC_sf"/>
</dbReference>
<dbReference type="GO" id="GO:0061799">
    <property type="term" value="F:cyclic pyranopterin monophosphate synthase activity"/>
    <property type="evidence" value="ECO:0007669"/>
    <property type="project" value="UniProtKB-UniRule"/>
</dbReference>
<comment type="subunit">
    <text evidence="6">Homohexamer; trimer of dimers.</text>
</comment>
<evidence type="ECO:0000256" key="1">
    <source>
        <dbReference type="ARBA" id="ARBA00001637"/>
    </source>
</evidence>
<evidence type="ECO:0000256" key="4">
    <source>
        <dbReference type="ARBA" id="ARBA00023150"/>
    </source>
</evidence>
<reference evidence="9 10" key="1">
    <citation type="submission" date="2019-03" db="EMBL/GenBank/DDBJ databases">
        <title>Genomic Encyclopedia of Type Strains, Phase IV (KMG-IV): sequencing the most valuable type-strain genomes for metagenomic binning, comparative biology and taxonomic classification.</title>
        <authorList>
            <person name="Goeker M."/>
        </authorList>
    </citation>
    <scope>NUCLEOTIDE SEQUENCE [LARGE SCALE GENOMIC DNA]</scope>
    <source>
        <strain evidence="9 10">DSM 25964</strain>
    </source>
</reference>
<dbReference type="CDD" id="cd01420">
    <property type="entry name" value="MoaC_PE"/>
    <property type="match status" value="1"/>
</dbReference>
<proteinExistence type="inferred from homology"/>
<comment type="caution">
    <text evidence="9">The sequence shown here is derived from an EMBL/GenBank/DDBJ whole genome shotgun (WGS) entry which is preliminary data.</text>
</comment>
<dbReference type="PANTHER" id="PTHR22960">
    <property type="entry name" value="MOLYBDOPTERIN COFACTOR SYNTHESIS PROTEIN A"/>
    <property type="match status" value="1"/>
</dbReference>
<dbReference type="EMBL" id="SORI01000019">
    <property type="protein sequence ID" value="TDY56067.1"/>
    <property type="molecule type" value="Genomic_DNA"/>
</dbReference>
<comment type="similarity">
    <text evidence="6">Belongs to the MoaC family.</text>
</comment>
<keyword evidence="10" id="KW-1185">Reference proteome</keyword>
<comment type="function">
    <text evidence="6">Catalyzes the conversion of (8S)-3',8-cyclo-7,8-dihydroguanosine 5'-triphosphate to cyclic pyranopterin monophosphate (cPMP).</text>
</comment>
<dbReference type="InterPro" id="IPR002820">
    <property type="entry name" value="Mopterin_CF_biosynth-C_dom"/>
</dbReference>
<evidence type="ECO:0000256" key="3">
    <source>
        <dbReference type="ARBA" id="ARBA00012575"/>
    </source>
</evidence>
<dbReference type="NCBIfam" id="TIGR00581">
    <property type="entry name" value="moaC"/>
    <property type="match status" value="1"/>
</dbReference>
<dbReference type="UniPathway" id="UPA00344"/>
<dbReference type="InterPro" id="IPR047594">
    <property type="entry name" value="MoaC_bact/euk"/>
</dbReference>
<dbReference type="HAMAP" id="MF_01224_B">
    <property type="entry name" value="MoaC_B"/>
    <property type="match status" value="1"/>
</dbReference>
<feature type="compositionally biased region" description="Basic and acidic residues" evidence="7">
    <location>
        <begin position="7"/>
        <end position="25"/>
    </location>
</feature>
<dbReference type="NCBIfam" id="NF006870">
    <property type="entry name" value="PRK09364.1"/>
    <property type="match status" value="1"/>
</dbReference>
<evidence type="ECO:0000256" key="7">
    <source>
        <dbReference type="SAM" id="MobiDB-lite"/>
    </source>
</evidence>
<evidence type="ECO:0000256" key="5">
    <source>
        <dbReference type="ARBA" id="ARBA00023239"/>
    </source>
</evidence>
<dbReference type="EC" id="4.6.1.17" evidence="3 6"/>
<evidence type="ECO:0000313" key="10">
    <source>
        <dbReference type="Proteomes" id="UP000295066"/>
    </source>
</evidence>
<dbReference type="InterPro" id="IPR023045">
    <property type="entry name" value="MoaC"/>
</dbReference>
<keyword evidence="5 6" id="KW-0456">Lyase</keyword>
<dbReference type="SUPFAM" id="SSF55040">
    <property type="entry name" value="Molybdenum cofactor biosynthesis protein C, MoaC"/>
    <property type="match status" value="1"/>
</dbReference>
<gene>
    <name evidence="6" type="primary">moaC</name>
    <name evidence="9" type="ORF">C8D99_11914</name>
</gene>
<evidence type="ECO:0000259" key="8">
    <source>
        <dbReference type="Pfam" id="PF01967"/>
    </source>
</evidence>
<dbReference type="Pfam" id="PF01967">
    <property type="entry name" value="MoaC"/>
    <property type="match status" value="1"/>
</dbReference>
<evidence type="ECO:0000313" key="9">
    <source>
        <dbReference type="EMBL" id="TDY56067.1"/>
    </source>
</evidence>
<dbReference type="GO" id="GO:0006777">
    <property type="term" value="P:Mo-molybdopterin cofactor biosynthetic process"/>
    <property type="evidence" value="ECO:0007669"/>
    <property type="project" value="UniProtKB-UniRule"/>
</dbReference>
<dbReference type="OrthoDB" id="9794429at2"/>
<name>A0A4V3HFW0_9BACT</name>
<feature type="binding site" evidence="6">
    <location>
        <begin position="124"/>
        <end position="125"/>
    </location>
    <ligand>
        <name>substrate</name>
    </ligand>
</feature>
<feature type="region of interest" description="Disordered" evidence="7">
    <location>
        <begin position="1"/>
        <end position="28"/>
    </location>
</feature>
<dbReference type="Proteomes" id="UP000295066">
    <property type="component" value="Unassembled WGS sequence"/>
</dbReference>
<dbReference type="InterPro" id="IPR050105">
    <property type="entry name" value="MoCo_biosynth_MoaA/MoaC"/>
</dbReference>
<dbReference type="RefSeq" id="WP_133958656.1">
    <property type="nucleotide sequence ID" value="NZ_SORI01000019.1"/>
</dbReference>
<comment type="catalytic activity">
    <reaction evidence="1 6">
        <text>(8S)-3',8-cyclo-7,8-dihydroguanosine 5'-triphosphate = cyclic pyranopterin phosphate + diphosphate</text>
        <dbReference type="Rhea" id="RHEA:49580"/>
        <dbReference type="ChEBI" id="CHEBI:33019"/>
        <dbReference type="ChEBI" id="CHEBI:59648"/>
        <dbReference type="ChEBI" id="CHEBI:131766"/>
        <dbReference type="EC" id="4.6.1.17"/>
    </reaction>
</comment>
<feature type="active site" evidence="6">
    <location>
        <position position="139"/>
    </location>
</feature>
<evidence type="ECO:0000256" key="2">
    <source>
        <dbReference type="ARBA" id="ARBA00005046"/>
    </source>
</evidence>